<keyword evidence="1" id="KW-0597">Phosphoprotein</keyword>
<comment type="caution">
    <text evidence="3">The sequence shown here is derived from an EMBL/GenBank/DDBJ whole genome shotgun (WGS) entry which is preliminary data.</text>
</comment>
<reference evidence="3" key="1">
    <citation type="submission" date="2019-10" db="EMBL/GenBank/DDBJ databases">
        <title>Metagenomic sequencing of thiosulfate-disproportionating enrichment culture.</title>
        <authorList>
            <person name="Umezawa K."/>
            <person name="Kojima H."/>
            <person name="Fukui M."/>
        </authorList>
    </citation>
    <scope>NUCLEOTIDE SEQUENCE</scope>
    <source>
        <strain evidence="3">45J</strain>
    </source>
</reference>
<organism evidence="3">
    <name type="scientific">hot springs metagenome</name>
    <dbReference type="NCBI Taxonomy" id="433727"/>
    <lineage>
        <taxon>unclassified sequences</taxon>
        <taxon>metagenomes</taxon>
        <taxon>ecological metagenomes</taxon>
    </lineage>
</organism>
<dbReference type="Pfam" id="PF00072">
    <property type="entry name" value="Response_reg"/>
    <property type="match status" value="1"/>
</dbReference>
<feature type="domain" description="Response regulatory" evidence="2">
    <location>
        <begin position="5"/>
        <end position="119"/>
    </location>
</feature>
<dbReference type="InterPro" id="IPR011006">
    <property type="entry name" value="CheY-like_superfamily"/>
</dbReference>
<evidence type="ECO:0000256" key="1">
    <source>
        <dbReference type="ARBA" id="ARBA00022553"/>
    </source>
</evidence>
<dbReference type="PANTHER" id="PTHR44591">
    <property type="entry name" value="STRESS RESPONSE REGULATOR PROTEIN 1"/>
    <property type="match status" value="1"/>
</dbReference>
<dbReference type="PANTHER" id="PTHR44591:SF3">
    <property type="entry name" value="RESPONSE REGULATORY DOMAIN-CONTAINING PROTEIN"/>
    <property type="match status" value="1"/>
</dbReference>
<dbReference type="SUPFAM" id="SSF52172">
    <property type="entry name" value="CheY-like"/>
    <property type="match status" value="1"/>
</dbReference>
<dbReference type="Gene3D" id="3.40.50.2300">
    <property type="match status" value="1"/>
</dbReference>
<dbReference type="PROSITE" id="PS50110">
    <property type="entry name" value="RESPONSE_REGULATORY"/>
    <property type="match status" value="1"/>
</dbReference>
<dbReference type="SMART" id="SM00448">
    <property type="entry name" value="REC"/>
    <property type="match status" value="1"/>
</dbReference>
<sequence>MDKGRILVIDDEDIVRISCKRTLEPEGYVVDIAASGKEGLEFFKNSQYDLVLVDLKMPGIDGIEVLVNIKRQHPDQKVMIMTGYDTIEHIVDSISSGAAHYLEKPFTPDTLIERVKEVLEQEL</sequence>
<dbReference type="InterPro" id="IPR050595">
    <property type="entry name" value="Bact_response_regulator"/>
</dbReference>
<evidence type="ECO:0000259" key="2">
    <source>
        <dbReference type="PROSITE" id="PS50110"/>
    </source>
</evidence>
<dbReference type="AlphaFoldDB" id="A0A5J4L464"/>
<proteinExistence type="predicted"/>
<dbReference type="InterPro" id="IPR001789">
    <property type="entry name" value="Sig_transdc_resp-reg_receiver"/>
</dbReference>
<name>A0A5J4L464_9ZZZZ</name>
<protein>
    <submittedName>
        <fullName evidence="3">Sigma-54-dependent Fis family transcriptional regulator</fullName>
    </submittedName>
</protein>
<accession>A0A5J4L464</accession>
<dbReference type="EMBL" id="BLAB01000001">
    <property type="protein sequence ID" value="GER93577.1"/>
    <property type="molecule type" value="Genomic_DNA"/>
</dbReference>
<gene>
    <name evidence="3" type="ORF">A45J_1323</name>
</gene>
<evidence type="ECO:0000313" key="3">
    <source>
        <dbReference type="EMBL" id="GER93577.1"/>
    </source>
</evidence>
<dbReference type="GO" id="GO:0000160">
    <property type="term" value="P:phosphorelay signal transduction system"/>
    <property type="evidence" value="ECO:0007669"/>
    <property type="project" value="InterPro"/>
</dbReference>